<reference evidence="2" key="1">
    <citation type="submission" date="2018-06" db="EMBL/GenBank/DDBJ databases">
        <authorList>
            <person name="Zhirakovskaya E."/>
        </authorList>
    </citation>
    <scope>NUCLEOTIDE SEQUENCE</scope>
</reference>
<proteinExistence type="predicted"/>
<evidence type="ECO:0000313" key="2">
    <source>
        <dbReference type="EMBL" id="VAW62445.1"/>
    </source>
</evidence>
<keyword evidence="1" id="KW-0175">Coiled coil</keyword>
<dbReference type="EMBL" id="UOFG01000169">
    <property type="protein sequence ID" value="VAW62445.1"/>
    <property type="molecule type" value="Genomic_DNA"/>
</dbReference>
<dbReference type="PANTHER" id="PTHR37691:SF1">
    <property type="entry name" value="BLR3518 PROTEIN"/>
    <property type="match status" value="1"/>
</dbReference>
<organism evidence="2">
    <name type="scientific">hydrothermal vent metagenome</name>
    <dbReference type="NCBI Taxonomy" id="652676"/>
    <lineage>
        <taxon>unclassified sequences</taxon>
        <taxon>metagenomes</taxon>
        <taxon>ecological metagenomes</taxon>
    </lineage>
</organism>
<gene>
    <name evidence="2" type="ORF">MNBD_GAMMA11-3130</name>
</gene>
<dbReference type="InterPro" id="IPR027396">
    <property type="entry name" value="DsrEFH-like"/>
</dbReference>
<evidence type="ECO:0000256" key="1">
    <source>
        <dbReference type="SAM" id="Coils"/>
    </source>
</evidence>
<sequence length="239" mass="26914">MKFSNEMISAYADGELQGNEKIEFEKELQLDAQLCQALDDLYILKMQLKDAYEGVDTVAPVEQVSTNYSFAAYLVFLIVAFSSGWISSDLMHSSGVVADTGTAQVVQEKRIVSVTEKSGKYILHIGQRDNARFKKALDEAEALMARYKNNRQDIELEIIANAGGLDLFRKGATPYAERVKQISARYPGIRFIACANAIERLREKGLELNLINTVQHDDTTTAIDQIVKRVHEGWRYIKI</sequence>
<name>A0A3B0X2H0_9ZZZZ</name>
<feature type="coiled-coil region" evidence="1">
    <location>
        <begin position="130"/>
        <end position="157"/>
    </location>
</feature>
<dbReference type="AlphaFoldDB" id="A0A3B0X2H0"/>
<protein>
    <submittedName>
        <fullName evidence="2">Uncharacterized protein</fullName>
    </submittedName>
</protein>
<dbReference type="Gene3D" id="3.40.1260.10">
    <property type="entry name" value="DsrEFH-like"/>
    <property type="match status" value="1"/>
</dbReference>
<accession>A0A3B0X2H0</accession>
<dbReference type="PANTHER" id="PTHR37691">
    <property type="entry name" value="BLR3518 PROTEIN"/>
    <property type="match status" value="1"/>
</dbReference>
<dbReference type="SUPFAM" id="SSF75169">
    <property type="entry name" value="DsrEFH-like"/>
    <property type="match status" value="1"/>
</dbReference>